<proteinExistence type="predicted"/>
<keyword evidence="1" id="KW-1133">Transmembrane helix</keyword>
<dbReference type="RefSeq" id="WP_046370927.1">
    <property type="nucleotide sequence ID" value="NZ_BBWV01000004.1"/>
</dbReference>
<dbReference type="STRING" id="1220578.FPE01S_04_01810"/>
<keyword evidence="3" id="KW-1185">Reference proteome</keyword>
<keyword evidence="1" id="KW-0812">Transmembrane</keyword>
<organism evidence="2 3">
    <name type="scientific">Flavihumibacter petaseus NBRC 106054</name>
    <dbReference type="NCBI Taxonomy" id="1220578"/>
    <lineage>
        <taxon>Bacteria</taxon>
        <taxon>Pseudomonadati</taxon>
        <taxon>Bacteroidota</taxon>
        <taxon>Chitinophagia</taxon>
        <taxon>Chitinophagales</taxon>
        <taxon>Chitinophagaceae</taxon>
        <taxon>Flavihumibacter</taxon>
    </lineage>
</organism>
<sequence>MKKENNERHLPDDDRIDRILESFDGIRRAEAPAHIYTRIMGKLTAAEPVWLSVARFISRPWVAVGMSLLVLLINGWFIISSNSQHTDENSDQLTAVAQEYHLEPAGQFDQNNN</sequence>
<keyword evidence="1" id="KW-0472">Membrane</keyword>
<name>A0A0E9N564_9BACT</name>
<accession>A0A0E9N564</accession>
<reference evidence="2 3" key="1">
    <citation type="submission" date="2015-04" db="EMBL/GenBank/DDBJ databases">
        <title>Whole genome shotgun sequence of Flavihumibacter petaseus NBRC 106054.</title>
        <authorList>
            <person name="Miyazawa S."/>
            <person name="Hosoyama A."/>
            <person name="Hashimoto M."/>
            <person name="Noguchi M."/>
            <person name="Tsuchikane K."/>
            <person name="Ohji S."/>
            <person name="Yamazoe A."/>
            <person name="Ichikawa N."/>
            <person name="Kimura A."/>
            <person name="Fujita N."/>
        </authorList>
    </citation>
    <scope>NUCLEOTIDE SEQUENCE [LARGE SCALE GENOMIC DNA]</scope>
    <source>
        <strain evidence="2 3">NBRC 106054</strain>
    </source>
</reference>
<evidence type="ECO:0000313" key="2">
    <source>
        <dbReference type="EMBL" id="GAO44938.1"/>
    </source>
</evidence>
<protein>
    <submittedName>
        <fullName evidence="2">Uncharacterized protein</fullName>
    </submittedName>
</protein>
<dbReference type="OrthoDB" id="886712at2"/>
<evidence type="ECO:0000256" key="1">
    <source>
        <dbReference type="SAM" id="Phobius"/>
    </source>
</evidence>
<comment type="caution">
    <text evidence="2">The sequence shown here is derived from an EMBL/GenBank/DDBJ whole genome shotgun (WGS) entry which is preliminary data.</text>
</comment>
<dbReference type="Proteomes" id="UP000033121">
    <property type="component" value="Unassembled WGS sequence"/>
</dbReference>
<dbReference type="EMBL" id="BBWV01000004">
    <property type="protein sequence ID" value="GAO44938.1"/>
    <property type="molecule type" value="Genomic_DNA"/>
</dbReference>
<dbReference type="AlphaFoldDB" id="A0A0E9N564"/>
<evidence type="ECO:0000313" key="3">
    <source>
        <dbReference type="Proteomes" id="UP000033121"/>
    </source>
</evidence>
<feature type="transmembrane region" description="Helical" evidence="1">
    <location>
        <begin position="61"/>
        <end position="79"/>
    </location>
</feature>
<gene>
    <name evidence="2" type="ORF">FPE01S_04_01810</name>
</gene>